<organism evidence="1 2">
    <name type="scientific">Sharpea azabuensis</name>
    <dbReference type="NCBI Taxonomy" id="322505"/>
    <lineage>
        <taxon>Bacteria</taxon>
        <taxon>Bacillati</taxon>
        <taxon>Bacillota</taxon>
        <taxon>Erysipelotrichia</taxon>
        <taxon>Erysipelotrichales</taxon>
        <taxon>Coprobacillaceae</taxon>
        <taxon>Sharpea</taxon>
    </lineage>
</organism>
<proteinExistence type="predicted"/>
<sequence>MPEEAVVDELKKYDNTKILDKVECEVLVLDGTAEMTFGAAKELYDALVNVKNKDYILFDDDSTAQCHTQMGGYATGAETIMDWLEDHI</sequence>
<accession>A0A1H6X2G0</accession>
<dbReference type="Proteomes" id="UP000183028">
    <property type="component" value="Unassembled WGS sequence"/>
</dbReference>
<dbReference type="RefSeq" id="WP_074732766.1">
    <property type="nucleotide sequence ID" value="NZ_FNYK01000080.1"/>
</dbReference>
<keyword evidence="2" id="KW-1185">Reference proteome</keyword>
<protein>
    <submittedName>
        <fullName evidence="1">Uncharacterized protein</fullName>
    </submittedName>
</protein>
<dbReference type="EMBL" id="FNYK01000080">
    <property type="protein sequence ID" value="SEJ23331.1"/>
    <property type="molecule type" value="Genomic_DNA"/>
</dbReference>
<dbReference type="AlphaFoldDB" id="A0A1H6X2G0"/>
<dbReference type="Gene3D" id="3.40.50.1820">
    <property type="entry name" value="alpha/beta hydrolase"/>
    <property type="match status" value="1"/>
</dbReference>
<reference evidence="2" key="1">
    <citation type="submission" date="2016-10" db="EMBL/GenBank/DDBJ databases">
        <authorList>
            <person name="Varghese N."/>
        </authorList>
    </citation>
    <scope>NUCLEOTIDE SEQUENCE [LARGE SCALE GENOMIC DNA]</scope>
    <source>
        <strain evidence="2">DSM 20406</strain>
    </source>
</reference>
<evidence type="ECO:0000313" key="2">
    <source>
        <dbReference type="Proteomes" id="UP000183028"/>
    </source>
</evidence>
<evidence type="ECO:0000313" key="1">
    <source>
        <dbReference type="EMBL" id="SEJ23331.1"/>
    </source>
</evidence>
<name>A0A1H6X2G0_9FIRM</name>
<dbReference type="InterPro" id="IPR029058">
    <property type="entry name" value="AB_hydrolase_fold"/>
</dbReference>
<dbReference type="SUPFAM" id="SSF53474">
    <property type="entry name" value="alpha/beta-Hydrolases"/>
    <property type="match status" value="1"/>
</dbReference>
<gene>
    <name evidence="1" type="ORF">SAMN04487834_10802</name>
</gene>